<evidence type="ECO:0000256" key="2">
    <source>
        <dbReference type="SAM" id="SignalP"/>
    </source>
</evidence>
<dbReference type="OrthoDB" id="10377048at2759"/>
<keyword evidence="2" id="KW-0732">Signal</keyword>
<feature type="compositionally biased region" description="Basic and acidic residues" evidence="1">
    <location>
        <begin position="90"/>
        <end position="103"/>
    </location>
</feature>
<feature type="region of interest" description="Disordered" evidence="1">
    <location>
        <begin position="76"/>
        <end position="103"/>
    </location>
</feature>
<feature type="signal peptide" evidence="2">
    <location>
        <begin position="1"/>
        <end position="20"/>
    </location>
</feature>
<dbReference type="AlphaFoldDB" id="A0A8J9ZCY5"/>
<organism evidence="3 4">
    <name type="scientific">Branchiostoma lanceolatum</name>
    <name type="common">Common lancelet</name>
    <name type="synonym">Amphioxus lanceolatum</name>
    <dbReference type="NCBI Taxonomy" id="7740"/>
    <lineage>
        <taxon>Eukaryota</taxon>
        <taxon>Metazoa</taxon>
        <taxon>Chordata</taxon>
        <taxon>Cephalochordata</taxon>
        <taxon>Leptocardii</taxon>
        <taxon>Amphioxiformes</taxon>
        <taxon>Branchiostomatidae</taxon>
        <taxon>Branchiostoma</taxon>
    </lineage>
</organism>
<accession>A0A8J9ZCY5</accession>
<evidence type="ECO:0000256" key="1">
    <source>
        <dbReference type="SAM" id="MobiDB-lite"/>
    </source>
</evidence>
<reference evidence="3" key="1">
    <citation type="submission" date="2022-01" db="EMBL/GenBank/DDBJ databases">
        <authorList>
            <person name="Braso-Vives M."/>
        </authorList>
    </citation>
    <scope>NUCLEOTIDE SEQUENCE</scope>
</reference>
<evidence type="ECO:0000313" key="4">
    <source>
        <dbReference type="Proteomes" id="UP000838412"/>
    </source>
</evidence>
<name>A0A8J9ZCY5_BRALA</name>
<proteinExistence type="predicted"/>
<sequence>MKILLVAILITAILVCSSESRAVSSVLLERLDSETKEGRHLAIKKNGQDVVIDPEDDWYSPIMGKRTSIDIHEEGRDLQPTKVGVSGHKARSEIKVDEGRGQS</sequence>
<dbReference type="Proteomes" id="UP000838412">
    <property type="component" value="Chromosome 19"/>
</dbReference>
<evidence type="ECO:0000313" key="3">
    <source>
        <dbReference type="EMBL" id="CAH1251394.1"/>
    </source>
</evidence>
<dbReference type="EMBL" id="OV696704">
    <property type="protein sequence ID" value="CAH1251394.1"/>
    <property type="molecule type" value="Genomic_DNA"/>
</dbReference>
<keyword evidence="4" id="KW-1185">Reference proteome</keyword>
<feature type="chain" id="PRO_5035419585" evidence="2">
    <location>
        <begin position="21"/>
        <end position="103"/>
    </location>
</feature>
<protein>
    <submittedName>
        <fullName evidence="3">Hypp9059 protein</fullName>
    </submittedName>
</protein>
<gene>
    <name evidence="3" type="primary">Hypp9059</name>
    <name evidence="3" type="ORF">BLAG_LOCUS11811</name>
</gene>